<protein>
    <recommendedName>
        <fullName evidence="11">DH domain-containing protein</fullName>
    </recommendedName>
</protein>
<dbReference type="InterPro" id="IPR035899">
    <property type="entry name" value="DBL_dom_sf"/>
</dbReference>
<feature type="region of interest" description="Disordered" evidence="6">
    <location>
        <begin position="1299"/>
        <end position="1351"/>
    </location>
</feature>
<evidence type="ECO:0000256" key="4">
    <source>
        <dbReference type="PROSITE-ProRule" id="PRU00175"/>
    </source>
</evidence>
<dbReference type="InterPro" id="IPR001841">
    <property type="entry name" value="Znf_RING"/>
</dbReference>
<dbReference type="Pfam" id="PF00621">
    <property type="entry name" value="RhoGEF"/>
    <property type="match status" value="1"/>
</dbReference>
<feature type="domain" description="DH" evidence="7">
    <location>
        <begin position="456"/>
        <end position="639"/>
    </location>
</feature>
<keyword evidence="3" id="KW-0862">Zinc</keyword>
<feature type="compositionally biased region" description="Low complexity" evidence="6">
    <location>
        <begin position="1074"/>
        <end position="1083"/>
    </location>
</feature>
<dbReference type="Proteomes" id="UP000629468">
    <property type="component" value="Unassembled WGS sequence"/>
</dbReference>
<dbReference type="CDD" id="cd00160">
    <property type="entry name" value="RhoGEF"/>
    <property type="match status" value="1"/>
</dbReference>
<dbReference type="PROSITE" id="PS50089">
    <property type="entry name" value="ZF_RING_2"/>
    <property type="match status" value="1"/>
</dbReference>
<dbReference type="GO" id="GO:0008270">
    <property type="term" value="F:zinc ion binding"/>
    <property type="evidence" value="ECO:0007669"/>
    <property type="project" value="UniProtKB-KW"/>
</dbReference>
<feature type="region of interest" description="Disordered" evidence="6">
    <location>
        <begin position="1164"/>
        <end position="1241"/>
    </location>
</feature>
<feature type="compositionally biased region" description="Polar residues" evidence="6">
    <location>
        <begin position="1313"/>
        <end position="1322"/>
    </location>
</feature>
<feature type="compositionally biased region" description="Polar residues" evidence="6">
    <location>
        <begin position="1018"/>
        <end position="1033"/>
    </location>
</feature>
<feature type="compositionally biased region" description="Basic and acidic residues" evidence="6">
    <location>
        <begin position="314"/>
        <end position="326"/>
    </location>
</feature>
<dbReference type="PANTHER" id="PTHR12673">
    <property type="entry name" value="FACIOGENITAL DYSPLASIA PROTEIN"/>
    <property type="match status" value="1"/>
</dbReference>
<dbReference type="InterPro" id="IPR013083">
    <property type="entry name" value="Znf_RING/FYVE/PHD"/>
</dbReference>
<evidence type="ECO:0008006" key="11">
    <source>
        <dbReference type="Google" id="ProtNLM"/>
    </source>
</evidence>
<dbReference type="GO" id="GO:0005737">
    <property type="term" value="C:cytoplasm"/>
    <property type="evidence" value="ECO:0007669"/>
    <property type="project" value="TreeGrafter"/>
</dbReference>
<comment type="caution">
    <text evidence="9">The sequence shown here is derived from an EMBL/GenBank/DDBJ whole genome shotgun (WGS) entry which is preliminary data.</text>
</comment>
<sequence>MPTTPERPSSLVLSSSRGRAAPVNSPQDSESDSDHESLVQVQFKALMRNVRELEHNLKLMRKQNIQLQQKLDGYEDDTPITPRKRTSVNIETKVKIRNLEARVEELEKRNSRLNKKVKQLRDKELQAEADELIPGCSDDEIHDQDGFQRMRKLLRRFSKWMSITTLAEDPEDCPICLEQLKKKKAYAIPCEHLICTECLPQISKGADETVTCPQCRRVFPREEVGLLQYTETERWDELLKMAGESTHIDYGGGETTSEQEEEDFIDDDESRTVLSEGGVIQDQSEEDSENEGVHDESMANSTTPGGPVSYAESPTREKRKKMEELASTRSKRQRPVRVRHVTAPSWLSSSSLEAAQSMSVSTSPRKTIPLATGDELRLRTKSLTQTTTKRAFYCGVVVEGSENGKRLPDEIQDLVLSLGQPVAFTTSEMFSSSSTSSISNLDAPTQRKRALTDTSALVSVINELVSSERTYVKRLQMLKNDYADPLRSFARSKDTAIIPAYEAKTLFGNIDNLLPVNEAFLMDLEKMQAPNGSRTVGGVGDVALRHFKELRGFEQYKQYYVKREDAQLIFEREASKKSSRFAAYIDHIKYQATDPKNRVGLRELLMEPVQRIPRYTLLFRTMLKHMAPEDPQRAKIVEADEIASIIALAEADEQTKRAAVFYCLTATIDGFPPDLFSNSRKFIDCIDVDDILSEPPISSAVSASSSSGSSLHCTLFLFDDKLVIVKRPGNGEKGGKALTGLSELNKVTKAGGIPTGKKKSGMTCKGVVDVTDVVATDIGGVDFHLFLESPPQDQNERWSGRPFRSYTAVSPPIPSNFDPARIEADKLRFLENLWHVQAMYRSRSGQSVVLCSEEEEVESRAGKTTIARTYFNVYQRTAFLQELKKTKIVVHIDPLGSADPIPFGIGAPPFARIRVQPLAGGLCRYSVSSDDPDDETEEDIVQTERVPSRVIQTIHQFGFFEFKTGKNSLPSTPTSRSRVGRFGLDAISRNLFTSRPGSVSDFFAGSINGRKIKTSTVSRSSMYTQTTNTTGDGSSTKFSSRSNSTAATTVFSTDEDSMLSPTKSSKSQKTLLTRARSPAASASESERDSSRPASRAESLSVPTAENGPEYSDYEDEDGTIGEKIKDIDTSDYNLAKQLELARQNSLHQHANLTLSMDAPLEDTIYEEGPPASLHLSPSDANPQRSTSLRPESLLHSPDQLHRPVSRQSDRRPVGPRSISPSPAPESPTSELSYLSDDHASASESELSQFSLAITARQGPLRTPIRRSKRQPFPTIEDTPKASSSNSVFAAATTNSSLASCQVEPLSIKKKNSTRSSTASTSPLARKLNSRVSGNRVVSPRRTSPQIKKPKQVATNIKSEMLEHVSQLALSTKEDLELSRRIVKKIKLEVEGSRSTTSRSPFIEEASRPSSPEKNSRIPLTTPNAPLTKEARARMEEMRAMIGRRQAVEPAPVGRSRTNIFDTSRSHPSPVSDESSRRIEDLISDADKNLAQAMNHHEELQSEFQNLVARHKEKMIELERARSDLQHSKRQCELVKSLLADATAEKDIMYEAFNEELDSMYNDASLPDDEAFHALARDLRETKETRNNLSRENSQLKRKVAELESQQQEWASLLRANGLIS</sequence>
<evidence type="ECO:0000313" key="9">
    <source>
        <dbReference type="EMBL" id="KAF7775915.1"/>
    </source>
</evidence>
<feature type="region of interest" description="Disordered" evidence="6">
    <location>
        <begin position="246"/>
        <end position="342"/>
    </location>
</feature>
<evidence type="ECO:0000256" key="5">
    <source>
        <dbReference type="SAM" id="Coils"/>
    </source>
</evidence>
<feature type="compositionally biased region" description="Polar residues" evidence="6">
    <location>
        <begin position="1407"/>
        <end position="1423"/>
    </location>
</feature>
<feature type="coiled-coil region" evidence="5">
    <location>
        <begin position="1571"/>
        <end position="1612"/>
    </location>
</feature>
<gene>
    <name evidence="9" type="ORF">Agabi119p4_4308</name>
</gene>
<keyword evidence="2 4" id="KW-0863">Zinc-finger</keyword>
<evidence type="ECO:0000256" key="1">
    <source>
        <dbReference type="ARBA" id="ARBA00022723"/>
    </source>
</evidence>
<feature type="region of interest" description="Disordered" evidence="6">
    <location>
        <begin position="1018"/>
        <end position="1117"/>
    </location>
</feature>
<dbReference type="SMART" id="SM00184">
    <property type="entry name" value="RING"/>
    <property type="match status" value="1"/>
</dbReference>
<feature type="region of interest" description="Disordered" evidence="6">
    <location>
        <begin position="1257"/>
        <end position="1287"/>
    </location>
</feature>
<accession>A0A8H7F373</accession>
<dbReference type="SMART" id="SM00325">
    <property type="entry name" value="RhoGEF"/>
    <property type="match status" value="1"/>
</dbReference>
<feature type="compositionally biased region" description="Polar residues" evidence="6">
    <location>
        <begin position="1"/>
        <end position="17"/>
    </location>
</feature>
<keyword evidence="5" id="KW-0175">Coiled coil</keyword>
<evidence type="ECO:0000259" key="7">
    <source>
        <dbReference type="PROSITE" id="PS50010"/>
    </source>
</evidence>
<evidence type="ECO:0000259" key="8">
    <source>
        <dbReference type="PROSITE" id="PS50089"/>
    </source>
</evidence>
<proteinExistence type="predicted"/>
<reference evidence="9 10" key="1">
    <citation type="journal article" name="Sci. Rep.">
        <title>Telomere-to-telomere assembled and centromere annotated genomes of the two main subspecies of the button mushroom Agaricus bisporus reveal especially polymorphic chromosome ends.</title>
        <authorList>
            <person name="Sonnenberg A.S.M."/>
            <person name="Sedaghat-Telgerd N."/>
            <person name="Lavrijssen B."/>
            <person name="Ohm R.A."/>
            <person name="Hendrickx P.M."/>
            <person name="Scholtmeijer K."/>
            <person name="Baars J.J.P."/>
            <person name="van Peer A."/>
        </authorList>
    </citation>
    <scope>NUCLEOTIDE SEQUENCE [LARGE SCALE GENOMIC DNA]</scope>
    <source>
        <strain evidence="9 10">H119_p4</strain>
    </source>
</reference>
<dbReference type="PANTHER" id="PTHR12673:SF270">
    <property type="entry name" value="FYVE-TYPE DOMAIN-CONTAINING PROTEIN"/>
    <property type="match status" value="1"/>
</dbReference>
<feature type="compositionally biased region" description="Polar residues" evidence="6">
    <location>
        <begin position="1059"/>
        <end position="1071"/>
    </location>
</feature>
<dbReference type="InterPro" id="IPR017907">
    <property type="entry name" value="Znf_RING_CS"/>
</dbReference>
<dbReference type="GO" id="GO:0005085">
    <property type="term" value="F:guanyl-nucleotide exchange factor activity"/>
    <property type="evidence" value="ECO:0007669"/>
    <property type="project" value="InterPro"/>
</dbReference>
<feature type="compositionally biased region" description="Low complexity" evidence="6">
    <location>
        <begin position="1034"/>
        <end position="1044"/>
    </location>
</feature>
<dbReference type="Gene3D" id="1.20.900.10">
    <property type="entry name" value="Dbl homology (DH) domain"/>
    <property type="match status" value="1"/>
</dbReference>
<dbReference type="PROSITE" id="PS00518">
    <property type="entry name" value="ZF_RING_1"/>
    <property type="match status" value="1"/>
</dbReference>
<dbReference type="SUPFAM" id="SSF48065">
    <property type="entry name" value="DBL homology domain (DH-domain)"/>
    <property type="match status" value="1"/>
</dbReference>
<name>A0A8H7F373_AGABI</name>
<keyword evidence="1" id="KW-0479">Metal-binding</keyword>
<feature type="domain" description="RING-type" evidence="8">
    <location>
        <begin position="173"/>
        <end position="216"/>
    </location>
</feature>
<feature type="region of interest" description="Disordered" evidence="6">
    <location>
        <begin position="1"/>
        <end position="37"/>
    </location>
</feature>
<evidence type="ECO:0000256" key="6">
    <source>
        <dbReference type="SAM" id="MobiDB-lite"/>
    </source>
</evidence>
<dbReference type="InterPro" id="IPR000219">
    <property type="entry name" value="DH_dom"/>
</dbReference>
<dbReference type="PROSITE" id="PS50010">
    <property type="entry name" value="DH_2"/>
    <property type="match status" value="1"/>
</dbReference>
<feature type="compositionally biased region" description="Polar residues" evidence="6">
    <location>
        <begin position="1178"/>
        <end position="1189"/>
    </location>
</feature>
<evidence type="ECO:0000256" key="2">
    <source>
        <dbReference type="ARBA" id="ARBA00022771"/>
    </source>
</evidence>
<feature type="coiled-coil region" evidence="5">
    <location>
        <begin position="43"/>
        <end position="130"/>
    </location>
</feature>
<feature type="compositionally biased region" description="Polar residues" evidence="6">
    <location>
        <begin position="1455"/>
        <end position="1472"/>
    </location>
</feature>
<dbReference type="EMBL" id="JABXXO010000006">
    <property type="protein sequence ID" value="KAF7775915.1"/>
    <property type="molecule type" value="Genomic_DNA"/>
</dbReference>
<organism evidence="9 10">
    <name type="scientific">Agaricus bisporus var. burnettii</name>
    <dbReference type="NCBI Taxonomy" id="192524"/>
    <lineage>
        <taxon>Eukaryota</taxon>
        <taxon>Fungi</taxon>
        <taxon>Dikarya</taxon>
        <taxon>Basidiomycota</taxon>
        <taxon>Agaricomycotina</taxon>
        <taxon>Agaricomycetes</taxon>
        <taxon>Agaricomycetidae</taxon>
        <taxon>Agaricales</taxon>
        <taxon>Agaricineae</taxon>
        <taxon>Agaricaceae</taxon>
        <taxon>Agaricus</taxon>
    </lineage>
</organism>
<feature type="region of interest" description="Disordered" evidence="6">
    <location>
        <begin position="1390"/>
        <end position="1423"/>
    </location>
</feature>
<feature type="region of interest" description="Disordered" evidence="6">
    <location>
        <begin position="1448"/>
        <end position="1476"/>
    </location>
</feature>
<feature type="coiled-coil region" evidence="5">
    <location>
        <begin position="1482"/>
        <end position="1530"/>
    </location>
</feature>
<dbReference type="InterPro" id="IPR051092">
    <property type="entry name" value="FYVE_RhoGEF_PH"/>
</dbReference>
<dbReference type="Pfam" id="PF14634">
    <property type="entry name" value="zf-RING_5"/>
    <property type="match status" value="1"/>
</dbReference>
<feature type="compositionally biased region" description="Basic residues" evidence="6">
    <location>
        <begin position="329"/>
        <end position="340"/>
    </location>
</feature>
<dbReference type="SUPFAM" id="SSF57850">
    <property type="entry name" value="RING/U-box"/>
    <property type="match status" value="1"/>
</dbReference>
<dbReference type="Gene3D" id="3.30.40.10">
    <property type="entry name" value="Zinc/RING finger domain, C3HC4 (zinc finger)"/>
    <property type="match status" value="1"/>
</dbReference>
<evidence type="ECO:0000313" key="10">
    <source>
        <dbReference type="Proteomes" id="UP000629468"/>
    </source>
</evidence>
<evidence type="ECO:0000256" key="3">
    <source>
        <dbReference type="ARBA" id="ARBA00022833"/>
    </source>
</evidence>
<feature type="compositionally biased region" description="Acidic residues" evidence="6">
    <location>
        <begin position="257"/>
        <end position="269"/>
    </location>
</feature>